<feature type="region of interest" description="Disordered" evidence="5">
    <location>
        <begin position="1"/>
        <end position="49"/>
    </location>
</feature>
<proteinExistence type="predicted"/>
<dbReference type="Proteomes" id="UP000008820">
    <property type="component" value="Chromosome 1"/>
</dbReference>
<dbReference type="VEuPathDB" id="VectorBase:AAEL013822"/>
<accession>A0A1S4G0M3</accession>
<feature type="compositionally biased region" description="Polar residues" evidence="5">
    <location>
        <begin position="575"/>
        <end position="589"/>
    </location>
</feature>
<keyword evidence="7" id="KW-1185">Reference proteome</keyword>
<keyword evidence="3" id="KW-0347">Helicase</keyword>
<dbReference type="GO" id="GO:0043138">
    <property type="term" value="F:3'-5' DNA helicase activity"/>
    <property type="evidence" value="ECO:0007669"/>
    <property type="project" value="TreeGrafter"/>
</dbReference>
<dbReference type="AlphaFoldDB" id="A0A1S4G0M3"/>
<feature type="compositionally biased region" description="Polar residues" evidence="5">
    <location>
        <begin position="1"/>
        <end position="24"/>
    </location>
</feature>
<dbReference type="GO" id="GO:0005524">
    <property type="term" value="F:ATP binding"/>
    <property type="evidence" value="ECO:0007669"/>
    <property type="project" value="UniProtKB-KW"/>
</dbReference>
<dbReference type="GO" id="GO:0036297">
    <property type="term" value="P:interstrand cross-link repair"/>
    <property type="evidence" value="ECO:0007669"/>
    <property type="project" value="TreeGrafter"/>
</dbReference>
<dbReference type="InParanoid" id="A0A1S4G0M3"/>
<dbReference type="OrthoDB" id="6513042at2759"/>
<keyword evidence="1" id="KW-0547">Nucleotide-binding</keyword>
<sequence>MDTPSPNYSGGSFLQDSLEQQPSKSMEEHSPEPVQGAAQTAPQNPHAGFDPHAGTNWLYPIDFTSSEYLPLIAEKCLYHNSLVILPNKTEKTFITAVTMYNIYRWYPLGKVLYVAPKRGHIDDQKVACEQYMKFLPTDVVDMAMKPHDRVRMWMAKRVFFISTTMMVMDINRALQDIPVMDKVKLIVIDDPQLEPRQNTKIIQKLLEHTKNFRVLCVSTTSGKTVEANLLKSWLISNIELQWGNPHEAPEEWLMNKKEISNIWTPLGQSLTALLEEFKQVIQPFLQKLLNAKLITKCEFERITQENIRLDRARYEEALLTGTMRNDHHDLMLNFHMAERLLEAYRILEREGIVALLEYFHRANDVIVQADPSVVAFLNKLRVGVYNTPHPKFRTLENFLKEFYQRRTDANILIVVERIDAGVVIQQLLRQIPESMPKLIVDANFARDVQQFRHGQFNTLIVTVQVEPILVIGKIDLIVLFNMTSKPREFLAHIARTRGAEPGAIVTFTTEGVEQLEIADIINTRRLFYFENRNILPIGVDLSSSMMHNSPGLIPPGFQPKGRKIFFNIPTATTAAVESQDQPGTSSSGNGYKLEPISPASSPVVGGQKRKVVEVLADVPATYDVINGQTYYEVISLKQQHLEVPLSPGPAFMPT</sequence>
<organism evidence="6 7">
    <name type="scientific">Aedes aegypti</name>
    <name type="common">Yellowfever mosquito</name>
    <name type="synonym">Culex aegypti</name>
    <dbReference type="NCBI Taxonomy" id="7159"/>
    <lineage>
        <taxon>Eukaryota</taxon>
        <taxon>Metazoa</taxon>
        <taxon>Ecdysozoa</taxon>
        <taxon>Arthropoda</taxon>
        <taxon>Hexapoda</taxon>
        <taxon>Insecta</taxon>
        <taxon>Pterygota</taxon>
        <taxon>Neoptera</taxon>
        <taxon>Endopterygota</taxon>
        <taxon>Diptera</taxon>
        <taxon>Nematocera</taxon>
        <taxon>Culicoidea</taxon>
        <taxon>Culicidae</taxon>
        <taxon>Culicinae</taxon>
        <taxon>Aedini</taxon>
        <taxon>Aedes</taxon>
        <taxon>Stegomyia</taxon>
    </lineage>
</organism>
<gene>
    <name evidence="6" type="primary">5578703</name>
</gene>
<evidence type="ECO:0000313" key="7">
    <source>
        <dbReference type="Proteomes" id="UP000008820"/>
    </source>
</evidence>
<reference evidence="6 7" key="1">
    <citation type="submission" date="2017-06" db="EMBL/GenBank/DDBJ databases">
        <title>Aedes aegypti genome working group (AGWG) sequencing and assembly.</title>
        <authorList>
            <consortium name="Aedes aegypti Genome Working Group (AGWG)"/>
            <person name="Matthews B.J."/>
        </authorList>
    </citation>
    <scope>NUCLEOTIDE SEQUENCE [LARGE SCALE GENOMIC DNA]</scope>
    <source>
        <strain evidence="6 7">LVP_AGWG</strain>
    </source>
</reference>
<keyword evidence="2" id="KW-0378">Hydrolase</keyword>
<dbReference type="EnsemblMetazoa" id="AAEL013822-RA">
    <property type="protein sequence ID" value="AAEL013822-PA"/>
    <property type="gene ID" value="AAEL013822"/>
</dbReference>
<dbReference type="PANTHER" id="PTHR14025:SF20">
    <property type="entry name" value="FANCONI ANEMIA GROUP M PROTEIN"/>
    <property type="match status" value="1"/>
</dbReference>
<dbReference type="PANTHER" id="PTHR14025">
    <property type="entry name" value="FANCONI ANEMIA GROUP M FANCM FAMILY MEMBER"/>
    <property type="match status" value="1"/>
</dbReference>
<protein>
    <submittedName>
        <fullName evidence="6">Uncharacterized protein</fullName>
    </submittedName>
</protein>
<evidence type="ECO:0000256" key="5">
    <source>
        <dbReference type="SAM" id="MobiDB-lite"/>
    </source>
</evidence>
<evidence type="ECO:0000256" key="2">
    <source>
        <dbReference type="ARBA" id="ARBA00022801"/>
    </source>
</evidence>
<dbReference type="Gene3D" id="3.40.50.300">
    <property type="entry name" value="P-loop containing nucleotide triphosphate hydrolases"/>
    <property type="match status" value="2"/>
</dbReference>
<evidence type="ECO:0000256" key="4">
    <source>
        <dbReference type="ARBA" id="ARBA00022840"/>
    </source>
</evidence>
<evidence type="ECO:0000256" key="3">
    <source>
        <dbReference type="ARBA" id="ARBA00022806"/>
    </source>
</evidence>
<dbReference type="InterPro" id="IPR027417">
    <property type="entry name" value="P-loop_NTPase"/>
</dbReference>
<feature type="region of interest" description="Disordered" evidence="5">
    <location>
        <begin position="575"/>
        <end position="603"/>
    </location>
</feature>
<dbReference type="GO" id="GO:0009378">
    <property type="term" value="F:four-way junction helicase activity"/>
    <property type="evidence" value="ECO:0007669"/>
    <property type="project" value="TreeGrafter"/>
</dbReference>
<dbReference type="SUPFAM" id="SSF52540">
    <property type="entry name" value="P-loop containing nucleoside triphosphate hydrolases"/>
    <property type="match status" value="1"/>
</dbReference>
<evidence type="ECO:0000256" key="1">
    <source>
        <dbReference type="ARBA" id="ARBA00022741"/>
    </source>
</evidence>
<dbReference type="GO" id="GO:0016787">
    <property type="term" value="F:hydrolase activity"/>
    <property type="evidence" value="ECO:0007669"/>
    <property type="project" value="UniProtKB-KW"/>
</dbReference>
<dbReference type="GO" id="GO:0000400">
    <property type="term" value="F:four-way junction DNA binding"/>
    <property type="evidence" value="ECO:0007669"/>
    <property type="project" value="TreeGrafter"/>
</dbReference>
<keyword evidence="4" id="KW-0067">ATP-binding</keyword>
<name>A0A1S4G0M3_AEDAE</name>
<evidence type="ECO:0000313" key="6">
    <source>
        <dbReference type="EnsemblMetazoa" id="AAEL013822-PA"/>
    </source>
</evidence>
<dbReference type="GO" id="GO:0045003">
    <property type="term" value="P:double-strand break repair via synthesis-dependent strand annealing"/>
    <property type="evidence" value="ECO:0007669"/>
    <property type="project" value="TreeGrafter"/>
</dbReference>
<reference evidence="6" key="2">
    <citation type="submission" date="2020-05" db="UniProtKB">
        <authorList>
            <consortium name="EnsemblMetazoa"/>
        </authorList>
    </citation>
    <scope>IDENTIFICATION</scope>
    <source>
        <strain evidence="6">LVP_AGWG</strain>
    </source>
</reference>